<name>A0ABT0R044_9MICO</name>
<gene>
    <name evidence="3" type="ORF">Bequi_07780</name>
</gene>
<dbReference type="EMBL" id="JAKNCJ010000002">
    <property type="protein sequence ID" value="MCL6423284.1"/>
    <property type="molecule type" value="Genomic_DNA"/>
</dbReference>
<dbReference type="InterPro" id="IPR036390">
    <property type="entry name" value="WH_DNA-bd_sf"/>
</dbReference>
<dbReference type="InterPro" id="IPR001845">
    <property type="entry name" value="HTH_ArsR_DNA-bd_dom"/>
</dbReference>
<dbReference type="InterPro" id="IPR036388">
    <property type="entry name" value="WH-like_DNA-bd_sf"/>
</dbReference>
<evidence type="ECO:0000313" key="3">
    <source>
        <dbReference type="EMBL" id="MCL6423284.1"/>
    </source>
</evidence>
<evidence type="ECO:0000256" key="1">
    <source>
        <dbReference type="SAM" id="MobiDB-lite"/>
    </source>
</evidence>
<proteinExistence type="predicted"/>
<feature type="domain" description="HTH arsR-type" evidence="2">
    <location>
        <begin position="127"/>
        <end position="206"/>
    </location>
</feature>
<reference evidence="3" key="1">
    <citation type="submission" date="2022-02" db="EMBL/GenBank/DDBJ databases">
        <authorList>
            <person name="Lee M."/>
            <person name="Kim S.-J."/>
            <person name="Jung M.-Y."/>
        </authorList>
    </citation>
    <scope>NUCLEOTIDE SEQUENCE</scope>
    <source>
        <strain evidence="3">JHP9</strain>
    </source>
</reference>
<evidence type="ECO:0000313" key="4">
    <source>
        <dbReference type="Proteomes" id="UP001203761"/>
    </source>
</evidence>
<keyword evidence="4" id="KW-1185">Reference proteome</keyword>
<dbReference type="Pfam" id="PF12840">
    <property type="entry name" value="HTH_20"/>
    <property type="match status" value="1"/>
</dbReference>
<evidence type="ECO:0000259" key="2">
    <source>
        <dbReference type="SMART" id="SM00418"/>
    </source>
</evidence>
<dbReference type="SUPFAM" id="SSF46785">
    <property type="entry name" value="Winged helix' DNA-binding domain"/>
    <property type="match status" value="1"/>
</dbReference>
<dbReference type="RefSeq" id="WP_249737368.1">
    <property type="nucleotide sequence ID" value="NZ_JAKNCJ010000002.1"/>
</dbReference>
<sequence>MNAPDTLGPVGAPDAGARSAEARLDRLEALLGDLLDRLDAPAASAAGPGGPAERTADAASVGAGAATPATALAGDPFWGITALKEQLPPPGGVMYAGSVDVGLGHVEYQWGRPTDPLLRADWAERADRAAALGHPLRLSILQLLLEGEQTVAQLVDRLDLASTGVAYHHLNLLQGAEWATSPHRGSWTVPATRVVPLLAIITALEEG</sequence>
<protein>
    <submittedName>
        <fullName evidence="3">Helix-turn-helix domain-containing protein</fullName>
    </submittedName>
</protein>
<dbReference type="Proteomes" id="UP001203761">
    <property type="component" value="Unassembled WGS sequence"/>
</dbReference>
<feature type="region of interest" description="Disordered" evidence="1">
    <location>
        <begin position="42"/>
        <end position="61"/>
    </location>
</feature>
<dbReference type="Gene3D" id="1.10.10.10">
    <property type="entry name" value="Winged helix-like DNA-binding domain superfamily/Winged helix DNA-binding domain"/>
    <property type="match status" value="1"/>
</dbReference>
<organism evidence="3 4">
    <name type="scientific">Brachybacterium equifaecis</name>
    <dbReference type="NCBI Taxonomy" id="2910770"/>
    <lineage>
        <taxon>Bacteria</taxon>
        <taxon>Bacillati</taxon>
        <taxon>Actinomycetota</taxon>
        <taxon>Actinomycetes</taxon>
        <taxon>Micrococcales</taxon>
        <taxon>Dermabacteraceae</taxon>
        <taxon>Brachybacterium</taxon>
    </lineage>
</organism>
<dbReference type="SMART" id="SM00418">
    <property type="entry name" value="HTH_ARSR"/>
    <property type="match status" value="1"/>
</dbReference>
<accession>A0ABT0R044</accession>
<comment type="caution">
    <text evidence="3">The sequence shown here is derived from an EMBL/GenBank/DDBJ whole genome shotgun (WGS) entry which is preliminary data.</text>
</comment>